<organism evidence="3">
    <name type="scientific">Acidicaldus sp</name>
    <dbReference type="NCBI Taxonomy" id="1872105"/>
    <lineage>
        <taxon>Bacteria</taxon>
        <taxon>Pseudomonadati</taxon>
        <taxon>Pseudomonadota</taxon>
        <taxon>Alphaproteobacteria</taxon>
        <taxon>Acetobacterales</taxon>
        <taxon>Acetobacteraceae</taxon>
        <taxon>Acidicaldus</taxon>
    </lineage>
</organism>
<accession>A0A8J4H6G4</accession>
<dbReference type="SUPFAM" id="SSF52540">
    <property type="entry name" value="P-loop containing nucleoside triphosphate hydrolases"/>
    <property type="match status" value="1"/>
</dbReference>
<feature type="region of interest" description="Disordered" evidence="1">
    <location>
        <begin position="593"/>
        <end position="656"/>
    </location>
</feature>
<reference evidence="3" key="1">
    <citation type="journal article" date="2020" name="mSystems">
        <title>Genome- and Community-Level Interaction Insights into Carbon Utilization and Element Cycling Functions of Hydrothermarchaeota in Hydrothermal Sediment.</title>
        <authorList>
            <person name="Zhou Z."/>
            <person name="Liu Y."/>
            <person name="Xu W."/>
            <person name="Pan J."/>
            <person name="Luo Z.H."/>
            <person name="Li M."/>
        </authorList>
    </citation>
    <scope>NUCLEOTIDE SEQUENCE</scope>
    <source>
        <strain evidence="3">SpSt-997</strain>
    </source>
</reference>
<name>A0A8J4H6G4_9PROT</name>
<gene>
    <name evidence="3" type="ORF">ENY07_00390</name>
</gene>
<evidence type="ECO:0000313" key="3">
    <source>
        <dbReference type="EMBL" id="HGC41676.1"/>
    </source>
</evidence>
<dbReference type="CDD" id="cd09912">
    <property type="entry name" value="DLP_2"/>
    <property type="match status" value="1"/>
</dbReference>
<dbReference type="InterPro" id="IPR045063">
    <property type="entry name" value="Dynamin_N"/>
</dbReference>
<comment type="caution">
    <text evidence="3">The sequence shown here is derived from an EMBL/GenBank/DDBJ whole genome shotgun (WGS) entry which is preliminary data.</text>
</comment>
<feature type="compositionally biased region" description="Polar residues" evidence="1">
    <location>
        <begin position="647"/>
        <end position="656"/>
    </location>
</feature>
<protein>
    <recommendedName>
        <fullName evidence="2">Dynamin N-terminal domain-containing protein</fullName>
    </recommendedName>
</protein>
<feature type="domain" description="Dynamin N-terminal" evidence="2">
    <location>
        <begin position="59"/>
        <end position="223"/>
    </location>
</feature>
<proteinExistence type="predicted"/>
<dbReference type="InterPro" id="IPR051943">
    <property type="entry name" value="TRAFAC_Dynamin-like_GTPase"/>
</dbReference>
<dbReference type="Gene3D" id="3.40.50.300">
    <property type="entry name" value="P-loop containing nucleotide triphosphate hydrolases"/>
    <property type="match status" value="1"/>
</dbReference>
<dbReference type="AlphaFoldDB" id="A0A8J4H6G4"/>
<sequence>MTTNAIVADAGAPAPAAGTVAGLIAEVFATLPCPSETEARYLARLRALAERLAAARLQIAVVGQFKRGKSSLLNALLGVSVLPMGVVPLTAITTVLTGGPLDLTCHFLDGRQSGRALSDLESLRAELVSLVTEEGNPANRLGLLRVEVSLPAPLLERGVAFLDTPGIGSTLRHNTEAAIAALPECDMALFVVSPDPPITDAELAYLTQVRANAARIVVVLNKIDTVEPVERGIALRFLRRVLGEAGLSEETPFPLSARAALRAREHGDRAALEASGLPAIERALDALLNTEGPAVLAAAIAGKAAEIVATLQLEAEITARARRLPLAELDQRIAAFDAGIAGLAAARIEASDRIVGDRARLLDLIEQQAARIAEHVAHQLEAAAAEMPGVGEDLAAARQRLAALVPKYFGEATAAANDTILMAITEALHRHQDRVAALINTVRRHAAKVMQIEIEVAEKTELLDLPRLTAWVTDGRTETLARLSTSWIERLLPARQRRAWARRQLMEEAATLTVRNVEALRWSLRQDVSAILGRFADELEAQIAAAVATTRQAMAVARQRQDESAEMISASAAAGEAIAARLGGIAQALRAARQNPPANAPPTEDRPLHTPISRSGIGPAPRQPKKVRHDSQEHPAIQSVNPCGITADNQGSALMP</sequence>
<dbReference type="Pfam" id="PF00350">
    <property type="entry name" value="Dynamin_N"/>
    <property type="match status" value="1"/>
</dbReference>
<evidence type="ECO:0000259" key="2">
    <source>
        <dbReference type="Pfam" id="PF00350"/>
    </source>
</evidence>
<dbReference type="PANTHER" id="PTHR43681:SF1">
    <property type="entry name" value="SARCALUMENIN"/>
    <property type="match status" value="1"/>
</dbReference>
<dbReference type="EMBL" id="DTQM01000005">
    <property type="protein sequence ID" value="HGC41676.1"/>
    <property type="molecule type" value="Genomic_DNA"/>
</dbReference>
<dbReference type="PANTHER" id="PTHR43681">
    <property type="entry name" value="TRANSMEMBRANE GTPASE FZO"/>
    <property type="match status" value="1"/>
</dbReference>
<evidence type="ECO:0000256" key="1">
    <source>
        <dbReference type="SAM" id="MobiDB-lite"/>
    </source>
</evidence>
<dbReference type="InterPro" id="IPR027417">
    <property type="entry name" value="P-loop_NTPase"/>
</dbReference>